<feature type="region of interest" description="Disordered" evidence="3">
    <location>
        <begin position="62"/>
        <end position="100"/>
    </location>
</feature>
<dbReference type="Proteomes" id="UP000241394">
    <property type="component" value="Chromosome LG15"/>
</dbReference>
<dbReference type="InParanoid" id="A0A2R6QK23"/>
<gene>
    <name evidence="4" type="ORF">CEY00_Acc12673</name>
</gene>
<dbReference type="SUPFAM" id="SSF48452">
    <property type="entry name" value="TPR-like"/>
    <property type="match status" value="1"/>
</dbReference>
<evidence type="ECO:0000256" key="3">
    <source>
        <dbReference type="SAM" id="MobiDB-lite"/>
    </source>
</evidence>
<dbReference type="InterPro" id="IPR011990">
    <property type="entry name" value="TPR-like_helical_dom_sf"/>
</dbReference>
<dbReference type="AlphaFoldDB" id="A0A2R6QK23"/>
<dbReference type="GO" id="GO:0000118">
    <property type="term" value="C:histone deacetylase complex"/>
    <property type="evidence" value="ECO:0007669"/>
    <property type="project" value="TreeGrafter"/>
</dbReference>
<dbReference type="GO" id="GO:0030544">
    <property type="term" value="F:Hsp70 protein binding"/>
    <property type="evidence" value="ECO:0007669"/>
    <property type="project" value="TreeGrafter"/>
</dbReference>
<reference evidence="5" key="2">
    <citation type="journal article" date="2018" name="BMC Genomics">
        <title>A manually annotated Actinidia chinensis var. chinensis (kiwifruit) genome highlights the challenges associated with draft genomes and gene prediction in plants.</title>
        <authorList>
            <person name="Pilkington S.M."/>
            <person name="Crowhurst R."/>
            <person name="Hilario E."/>
            <person name="Nardozza S."/>
            <person name="Fraser L."/>
            <person name="Peng Y."/>
            <person name="Gunaseelan K."/>
            <person name="Simpson R."/>
            <person name="Tahir J."/>
            <person name="Deroles S.C."/>
            <person name="Templeton K."/>
            <person name="Luo Z."/>
            <person name="Davy M."/>
            <person name="Cheng C."/>
            <person name="McNeilage M."/>
            <person name="Scaglione D."/>
            <person name="Liu Y."/>
            <person name="Zhang Q."/>
            <person name="Datson P."/>
            <person name="De Silva N."/>
            <person name="Gardiner S.E."/>
            <person name="Bassett H."/>
            <person name="Chagne D."/>
            <person name="McCallum J."/>
            <person name="Dzierzon H."/>
            <person name="Deng C."/>
            <person name="Wang Y.Y."/>
            <person name="Barron L."/>
            <person name="Manako K."/>
            <person name="Bowen J."/>
            <person name="Foster T.M."/>
            <person name="Erridge Z.A."/>
            <person name="Tiffin H."/>
            <person name="Waite C.N."/>
            <person name="Davies K.M."/>
            <person name="Grierson E.P."/>
            <person name="Laing W.A."/>
            <person name="Kirk R."/>
            <person name="Chen X."/>
            <person name="Wood M."/>
            <person name="Montefiori M."/>
            <person name="Brummell D.A."/>
            <person name="Schwinn K.E."/>
            <person name="Catanach A."/>
            <person name="Fullerton C."/>
            <person name="Li D."/>
            <person name="Meiyalaghan S."/>
            <person name="Nieuwenhuizen N."/>
            <person name="Read N."/>
            <person name="Prakash R."/>
            <person name="Hunter D."/>
            <person name="Zhang H."/>
            <person name="McKenzie M."/>
            <person name="Knabel M."/>
            <person name="Harris A."/>
            <person name="Allan A.C."/>
            <person name="Gleave A."/>
            <person name="Chen A."/>
            <person name="Janssen B.J."/>
            <person name="Plunkett B."/>
            <person name="Ampomah-Dwamena C."/>
            <person name="Voogd C."/>
            <person name="Leif D."/>
            <person name="Lafferty D."/>
            <person name="Souleyre E.J.F."/>
            <person name="Varkonyi-Gasic E."/>
            <person name="Gambi F."/>
            <person name="Hanley J."/>
            <person name="Yao J.L."/>
            <person name="Cheung J."/>
            <person name="David K.M."/>
            <person name="Warren B."/>
            <person name="Marsh K."/>
            <person name="Snowden K.C."/>
            <person name="Lin-Wang K."/>
            <person name="Brian L."/>
            <person name="Martinez-Sanchez M."/>
            <person name="Wang M."/>
            <person name="Ileperuma N."/>
            <person name="Macnee N."/>
            <person name="Campin R."/>
            <person name="McAtee P."/>
            <person name="Drummond R.S.M."/>
            <person name="Espley R.V."/>
            <person name="Ireland H.S."/>
            <person name="Wu R."/>
            <person name="Atkinson R.G."/>
            <person name="Karunairetnam S."/>
            <person name="Bulley S."/>
            <person name="Chunkath S."/>
            <person name="Hanley Z."/>
            <person name="Storey R."/>
            <person name="Thrimawithana A.H."/>
            <person name="Thomson S."/>
            <person name="David C."/>
            <person name="Testolin R."/>
            <person name="Huang H."/>
            <person name="Hellens R.P."/>
            <person name="Schaffer R.J."/>
        </authorList>
    </citation>
    <scope>NUCLEOTIDE SEQUENCE [LARGE SCALE GENOMIC DNA]</scope>
    <source>
        <strain evidence="5">cv. Red5</strain>
    </source>
</reference>
<protein>
    <submittedName>
        <fullName evidence="4">FAM10 family protein</fullName>
    </submittedName>
</protein>
<feature type="compositionally biased region" description="Polar residues" evidence="3">
    <location>
        <begin position="1"/>
        <end position="13"/>
    </location>
</feature>
<evidence type="ECO:0000256" key="1">
    <source>
        <dbReference type="ARBA" id="ARBA00022737"/>
    </source>
</evidence>
<keyword evidence="5" id="KW-1185">Reference proteome</keyword>
<sequence length="159" mass="17529">MSASSPPAGTTKSPPKKRRRCNPSLGCKLPSSAYKPGESIDHNKLKSCCDAESDKYVNDIEEEHRPQEHVMKKKRMGDSSIEVSEENHDASQEDKSQAMEAISEGKLEDAIENLTRAILLNPTSTIMYVSRVSVNLKMKKPSAAIRDANAALEVALVFR</sequence>
<dbReference type="PANTHER" id="PTHR45883:SF2">
    <property type="entry name" value="HSC70-INTERACTING PROTEIN"/>
    <property type="match status" value="1"/>
</dbReference>
<dbReference type="Gene3D" id="1.25.40.10">
    <property type="entry name" value="Tetratricopeptide repeat domain"/>
    <property type="match status" value="1"/>
</dbReference>
<dbReference type="PANTHER" id="PTHR45883">
    <property type="entry name" value="HSC70-INTERACTING PROTEIN"/>
    <property type="match status" value="1"/>
</dbReference>
<accession>A0A2R6QK23</accession>
<evidence type="ECO:0000313" key="4">
    <source>
        <dbReference type="EMBL" id="PSS09758.1"/>
    </source>
</evidence>
<dbReference type="EMBL" id="NKQK01000015">
    <property type="protein sequence ID" value="PSS09758.1"/>
    <property type="molecule type" value="Genomic_DNA"/>
</dbReference>
<organism evidence="4 5">
    <name type="scientific">Actinidia chinensis var. chinensis</name>
    <name type="common">Chinese soft-hair kiwi</name>
    <dbReference type="NCBI Taxonomy" id="1590841"/>
    <lineage>
        <taxon>Eukaryota</taxon>
        <taxon>Viridiplantae</taxon>
        <taxon>Streptophyta</taxon>
        <taxon>Embryophyta</taxon>
        <taxon>Tracheophyta</taxon>
        <taxon>Spermatophyta</taxon>
        <taxon>Magnoliopsida</taxon>
        <taxon>eudicotyledons</taxon>
        <taxon>Gunneridae</taxon>
        <taxon>Pentapetalae</taxon>
        <taxon>asterids</taxon>
        <taxon>Ericales</taxon>
        <taxon>Actinidiaceae</taxon>
        <taxon>Actinidia</taxon>
    </lineage>
</organism>
<dbReference type="OrthoDB" id="1709323at2759"/>
<keyword evidence="1" id="KW-0677">Repeat</keyword>
<evidence type="ECO:0000256" key="2">
    <source>
        <dbReference type="ARBA" id="ARBA00022803"/>
    </source>
</evidence>
<proteinExistence type="predicted"/>
<reference evidence="4 5" key="1">
    <citation type="submission" date="2017-07" db="EMBL/GenBank/DDBJ databases">
        <title>An improved, manually edited Actinidia chinensis var. chinensis (kiwifruit) genome highlights the challenges associated with draft genomes and gene prediction in plants.</title>
        <authorList>
            <person name="Pilkington S."/>
            <person name="Crowhurst R."/>
            <person name="Hilario E."/>
            <person name="Nardozza S."/>
            <person name="Fraser L."/>
            <person name="Peng Y."/>
            <person name="Gunaseelan K."/>
            <person name="Simpson R."/>
            <person name="Tahir J."/>
            <person name="Deroles S."/>
            <person name="Templeton K."/>
            <person name="Luo Z."/>
            <person name="Davy M."/>
            <person name="Cheng C."/>
            <person name="Mcneilage M."/>
            <person name="Scaglione D."/>
            <person name="Liu Y."/>
            <person name="Zhang Q."/>
            <person name="Datson P."/>
            <person name="De Silva N."/>
            <person name="Gardiner S."/>
            <person name="Bassett H."/>
            <person name="Chagne D."/>
            <person name="Mccallum J."/>
            <person name="Dzierzon H."/>
            <person name="Deng C."/>
            <person name="Wang Y.-Y."/>
            <person name="Barron N."/>
            <person name="Manako K."/>
            <person name="Bowen J."/>
            <person name="Foster T."/>
            <person name="Erridge Z."/>
            <person name="Tiffin H."/>
            <person name="Waite C."/>
            <person name="Davies K."/>
            <person name="Grierson E."/>
            <person name="Laing W."/>
            <person name="Kirk R."/>
            <person name="Chen X."/>
            <person name="Wood M."/>
            <person name="Montefiori M."/>
            <person name="Brummell D."/>
            <person name="Schwinn K."/>
            <person name="Catanach A."/>
            <person name="Fullerton C."/>
            <person name="Li D."/>
            <person name="Meiyalaghan S."/>
            <person name="Nieuwenhuizen N."/>
            <person name="Read N."/>
            <person name="Prakash R."/>
            <person name="Hunter D."/>
            <person name="Zhang H."/>
            <person name="Mckenzie M."/>
            <person name="Knabel M."/>
            <person name="Harris A."/>
            <person name="Allan A."/>
            <person name="Chen A."/>
            <person name="Janssen B."/>
            <person name="Plunkett B."/>
            <person name="Dwamena C."/>
            <person name="Voogd C."/>
            <person name="Leif D."/>
            <person name="Lafferty D."/>
            <person name="Souleyre E."/>
            <person name="Varkonyi-Gasic E."/>
            <person name="Gambi F."/>
            <person name="Hanley J."/>
            <person name="Yao J.-L."/>
            <person name="Cheung J."/>
            <person name="David K."/>
            <person name="Warren B."/>
            <person name="Marsh K."/>
            <person name="Snowden K."/>
            <person name="Lin-Wang K."/>
            <person name="Brian L."/>
            <person name="Martinez-Sanchez M."/>
            <person name="Wang M."/>
            <person name="Ileperuma N."/>
            <person name="Macnee N."/>
            <person name="Campin R."/>
            <person name="Mcatee P."/>
            <person name="Drummond R."/>
            <person name="Espley R."/>
            <person name="Ireland H."/>
            <person name="Wu R."/>
            <person name="Atkinson R."/>
            <person name="Karunairetnam S."/>
            <person name="Bulley S."/>
            <person name="Chunkath S."/>
            <person name="Hanley Z."/>
            <person name="Storey R."/>
            <person name="Thrimawithana A."/>
            <person name="Thomson S."/>
            <person name="David C."/>
            <person name="Testolin R."/>
        </authorList>
    </citation>
    <scope>NUCLEOTIDE SEQUENCE [LARGE SCALE GENOMIC DNA]</scope>
    <source>
        <strain evidence="5">cv. Red5</strain>
        <tissue evidence="4">Young leaf</tissue>
    </source>
</reference>
<keyword evidence="2" id="KW-0802">TPR repeat</keyword>
<comment type="caution">
    <text evidence="4">The sequence shown here is derived from an EMBL/GenBank/DDBJ whole genome shotgun (WGS) entry which is preliminary data.</text>
</comment>
<feature type="compositionally biased region" description="Basic and acidic residues" evidence="3">
    <location>
        <begin position="85"/>
        <end position="100"/>
    </location>
</feature>
<evidence type="ECO:0000313" key="5">
    <source>
        <dbReference type="Proteomes" id="UP000241394"/>
    </source>
</evidence>
<name>A0A2R6QK23_ACTCC</name>
<dbReference type="Gramene" id="PSS09758">
    <property type="protein sequence ID" value="PSS09758"/>
    <property type="gene ID" value="CEY00_Acc12673"/>
</dbReference>
<dbReference type="STRING" id="1590841.A0A2R6QK23"/>
<feature type="region of interest" description="Disordered" evidence="3">
    <location>
        <begin position="1"/>
        <end position="44"/>
    </location>
</feature>